<dbReference type="EC" id="3.4.11.-" evidence="10"/>
<dbReference type="GO" id="GO:0008270">
    <property type="term" value="F:zinc ion binding"/>
    <property type="evidence" value="ECO:0007669"/>
    <property type="project" value="InterPro"/>
</dbReference>
<keyword evidence="4 9" id="KW-0645">Protease</keyword>
<dbReference type="SUPFAM" id="SSF53187">
    <property type="entry name" value="Zn-dependent exopeptidases"/>
    <property type="match status" value="1"/>
</dbReference>
<dbReference type="Proteomes" id="UP000636394">
    <property type="component" value="Unassembled WGS sequence"/>
</dbReference>
<dbReference type="AlphaFoldDB" id="A0A9E6SU18"/>
<accession>A0A9E6SU18</accession>
<dbReference type="GO" id="GO:0008237">
    <property type="term" value="F:metallopeptidase activity"/>
    <property type="evidence" value="ECO:0007669"/>
    <property type="project" value="UniProtKB-KW"/>
</dbReference>
<evidence type="ECO:0000256" key="2">
    <source>
        <dbReference type="ARBA" id="ARBA00008290"/>
    </source>
</evidence>
<dbReference type="EMBL" id="CP072829">
    <property type="protein sequence ID" value="QTU83827.1"/>
    <property type="molecule type" value="Genomic_DNA"/>
</dbReference>
<evidence type="ECO:0000256" key="3">
    <source>
        <dbReference type="ARBA" id="ARBA00022438"/>
    </source>
</evidence>
<keyword evidence="13" id="KW-1185">Reference proteome</keyword>
<reference evidence="12" key="2">
    <citation type="submission" date="2021-04" db="EMBL/GenBank/DDBJ databases">
        <title>Novel species in family Eggerthellaceae.</title>
        <authorList>
            <person name="Zhang G."/>
        </authorList>
    </citation>
    <scope>NUCLEOTIDE SEQUENCE</scope>
    <source>
        <strain evidence="12">Zg-886</strain>
    </source>
</reference>
<dbReference type="Gene3D" id="3.40.630.10">
    <property type="entry name" value="Zn peptidases"/>
    <property type="match status" value="1"/>
</dbReference>
<dbReference type="GO" id="GO:0004177">
    <property type="term" value="F:aminopeptidase activity"/>
    <property type="evidence" value="ECO:0007669"/>
    <property type="project" value="UniProtKB-KW"/>
</dbReference>
<protein>
    <recommendedName>
        <fullName evidence="10">M18 family aminopeptidase</fullName>
        <ecNumber evidence="10">3.4.11.-</ecNumber>
    </recommendedName>
</protein>
<dbReference type="Gene3D" id="2.30.250.10">
    <property type="entry name" value="Aminopeptidase i, Domain 2"/>
    <property type="match status" value="1"/>
</dbReference>
<dbReference type="Proteomes" id="UP000671910">
    <property type="component" value="Chromosome"/>
</dbReference>
<reference evidence="11 13" key="1">
    <citation type="submission" date="2019-11" db="EMBL/GenBank/DDBJ databases">
        <title>Eggerthellaceae novel genus isolated from the rectal contents of marmort.</title>
        <authorList>
            <person name="Zhang G."/>
        </authorList>
    </citation>
    <scope>NUCLEOTIDE SEQUENCE [LARGE SCALE GENOMIC DNA]</scope>
    <source>
        <strain evidence="11">Zg-886</strain>
        <strain evidence="13">zg-886</strain>
    </source>
</reference>
<dbReference type="InterPro" id="IPR023358">
    <property type="entry name" value="Peptidase_M18_dom2"/>
</dbReference>
<evidence type="ECO:0000313" key="11">
    <source>
        <dbReference type="EMBL" id="NHM14982.1"/>
    </source>
</evidence>
<evidence type="ECO:0000256" key="6">
    <source>
        <dbReference type="ARBA" id="ARBA00022801"/>
    </source>
</evidence>
<dbReference type="Pfam" id="PF02127">
    <property type="entry name" value="Peptidase_M18"/>
    <property type="match status" value="1"/>
</dbReference>
<dbReference type="KEGG" id="ebz:J7S26_05435"/>
<dbReference type="PANTHER" id="PTHR28570">
    <property type="entry name" value="ASPARTYL AMINOPEPTIDASE"/>
    <property type="match status" value="1"/>
</dbReference>
<dbReference type="GO" id="GO:0005737">
    <property type="term" value="C:cytoplasm"/>
    <property type="evidence" value="ECO:0007669"/>
    <property type="project" value="UniProtKB-ARBA"/>
</dbReference>
<evidence type="ECO:0000256" key="5">
    <source>
        <dbReference type="ARBA" id="ARBA00022723"/>
    </source>
</evidence>
<keyword evidence="7 9" id="KW-0862">Zinc</keyword>
<dbReference type="RefSeq" id="WP_166340491.1">
    <property type="nucleotide sequence ID" value="NZ_CP072829.1"/>
</dbReference>
<name>A0A9E6SU18_9ACTN</name>
<evidence type="ECO:0000313" key="13">
    <source>
        <dbReference type="Proteomes" id="UP000636394"/>
    </source>
</evidence>
<dbReference type="InterPro" id="IPR001948">
    <property type="entry name" value="Peptidase_M18"/>
</dbReference>
<keyword evidence="5 9" id="KW-0479">Metal-binding</keyword>
<keyword evidence="6 9" id="KW-0378">Hydrolase</keyword>
<organism evidence="12 14">
    <name type="scientific">Xiamenia xianingshaonis</name>
    <dbReference type="NCBI Taxonomy" id="2682776"/>
    <lineage>
        <taxon>Bacteria</taxon>
        <taxon>Bacillati</taxon>
        <taxon>Actinomycetota</taxon>
        <taxon>Coriobacteriia</taxon>
        <taxon>Eggerthellales</taxon>
        <taxon>Eggerthellaceae</taxon>
        <taxon>Xiamenia</taxon>
    </lineage>
</organism>
<dbReference type="EMBL" id="WPCR01000017">
    <property type="protein sequence ID" value="NHM14982.1"/>
    <property type="molecule type" value="Genomic_DNA"/>
</dbReference>
<proteinExistence type="inferred from homology"/>
<sequence length="481" mass="51267">MERESVWKGYDEDALGKVDALASRYIDFISENKTERECVRAAIKLAEAAGYVPLAQAVAEGRALKPGDKVWADARGKALMLVQLGREPLAAGANILGAHVDSPRLDVKQNPLFEANELAFLDTHYYGGIKHYQWVTVPLALHGVVAKKDGSVVDVVVGEDAGDPVFCVTDLLIHLAQAQMGKKASEAVEGEALDILVGNRPLVVSPASGEDGDAAPDGADAPDGDAPKEAVKAFVLDVLKEKLSMEEEDFLSAEIEMVPAGRARELGLDRSMVVGYGQDDRVCAYTSLEAQLAVANDVLQKSSVCILVDKEEIGSVGATGMTSRFFENTYAEVMALTGETSPRALARGLAACRMLSSDVSAGFDPAYASVFEAKNSAFLGHGLVFNKYTGARGKSGSNDARAEYVAHVRRVMDEAHVAFQTAELGRVDAGGGGTIAYIPAEYGMDVIDSGVAVLSMHAPWEVTSKADIYEARRGYEAFLRA</sequence>
<evidence type="ECO:0000256" key="10">
    <source>
        <dbReference type="RuleBase" id="RU004387"/>
    </source>
</evidence>
<dbReference type="GO" id="GO:0006508">
    <property type="term" value="P:proteolysis"/>
    <property type="evidence" value="ECO:0007669"/>
    <property type="project" value="UniProtKB-KW"/>
</dbReference>
<dbReference type="NCBIfam" id="NF002600">
    <property type="entry name" value="PRK02256.1"/>
    <property type="match status" value="1"/>
</dbReference>
<comment type="similarity">
    <text evidence="2 9">Belongs to the peptidase M18 family.</text>
</comment>
<evidence type="ECO:0000313" key="12">
    <source>
        <dbReference type="EMBL" id="QTU83827.1"/>
    </source>
</evidence>
<evidence type="ECO:0000313" key="14">
    <source>
        <dbReference type="Proteomes" id="UP000671910"/>
    </source>
</evidence>
<keyword evidence="8 9" id="KW-0482">Metalloprotease</keyword>
<evidence type="ECO:0000256" key="9">
    <source>
        <dbReference type="RuleBase" id="RU004386"/>
    </source>
</evidence>
<comment type="cofactor">
    <cofactor evidence="1 10">
        <name>Zn(2+)</name>
        <dbReference type="ChEBI" id="CHEBI:29105"/>
    </cofactor>
</comment>
<keyword evidence="3 9" id="KW-0031">Aminopeptidase</keyword>
<evidence type="ECO:0000256" key="7">
    <source>
        <dbReference type="ARBA" id="ARBA00022833"/>
    </source>
</evidence>
<evidence type="ECO:0000256" key="1">
    <source>
        <dbReference type="ARBA" id="ARBA00001947"/>
    </source>
</evidence>
<dbReference type="PANTHER" id="PTHR28570:SF2">
    <property type="entry name" value="M18 FAMILY AMINOPEPTIDASE 1-RELATED"/>
    <property type="match status" value="1"/>
</dbReference>
<evidence type="ECO:0000256" key="4">
    <source>
        <dbReference type="ARBA" id="ARBA00022670"/>
    </source>
</evidence>
<dbReference type="SUPFAM" id="SSF101821">
    <property type="entry name" value="Aminopeptidase/glucanase lid domain"/>
    <property type="match status" value="1"/>
</dbReference>
<dbReference type="PRINTS" id="PR00932">
    <property type="entry name" value="AMINO1PTASE"/>
</dbReference>
<gene>
    <name evidence="11" type="ORF">GMI68_09490</name>
    <name evidence="12" type="ORF">J7S26_05435</name>
</gene>
<evidence type="ECO:0000256" key="8">
    <source>
        <dbReference type="ARBA" id="ARBA00023049"/>
    </source>
</evidence>